<dbReference type="Proteomes" id="UP000219327">
    <property type="component" value="Unassembled WGS sequence"/>
</dbReference>
<proteinExistence type="predicted"/>
<dbReference type="EMBL" id="NTKD01000041">
    <property type="protein sequence ID" value="PDH38026.1"/>
    <property type="molecule type" value="Genomic_DNA"/>
</dbReference>
<comment type="caution">
    <text evidence="1">The sequence shown here is derived from an EMBL/GenBank/DDBJ whole genome shotgun (WGS) entry which is preliminary data.</text>
</comment>
<dbReference type="AlphaFoldDB" id="A0A2A5WPH7"/>
<dbReference type="InterPro" id="IPR036866">
    <property type="entry name" value="RibonucZ/Hydroxyglut_hydro"/>
</dbReference>
<name>A0A2A5WPH7_9GAMM</name>
<accession>A0A2A5WPH7</accession>
<protein>
    <recommendedName>
        <fullName evidence="3">Metallo-beta-lactamase domain-containing protein</fullName>
    </recommendedName>
</protein>
<evidence type="ECO:0000313" key="1">
    <source>
        <dbReference type="EMBL" id="PDH38026.1"/>
    </source>
</evidence>
<gene>
    <name evidence="1" type="ORF">CNE99_07445</name>
</gene>
<organism evidence="1 2">
    <name type="scientific">OM182 bacterium MED-G24</name>
    <dbReference type="NCBI Taxonomy" id="1986255"/>
    <lineage>
        <taxon>Bacteria</taxon>
        <taxon>Pseudomonadati</taxon>
        <taxon>Pseudomonadota</taxon>
        <taxon>Gammaproteobacteria</taxon>
        <taxon>OMG group</taxon>
        <taxon>OM182 clade</taxon>
    </lineage>
</organism>
<dbReference type="Gene3D" id="3.60.15.10">
    <property type="entry name" value="Ribonuclease Z/Hydroxyacylglutathione hydrolase-like"/>
    <property type="match status" value="1"/>
</dbReference>
<dbReference type="PANTHER" id="PTHR30619:SF1">
    <property type="entry name" value="RECOMBINATION PROTEIN 2"/>
    <property type="match status" value="1"/>
</dbReference>
<reference evidence="1 2" key="1">
    <citation type="submission" date="2017-08" db="EMBL/GenBank/DDBJ databases">
        <title>Fine stratification of microbial communities through a metagenomic profile of the photic zone.</title>
        <authorList>
            <person name="Haro-Moreno J.M."/>
            <person name="Lopez-Perez M."/>
            <person name="De La Torre J."/>
            <person name="Picazo A."/>
            <person name="Camacho A."/>
            <person name="Rodriguez-Valera F."/>
        </authorList>
    </citation>
    <scope>NUCLEOTIDE SEQUENCE [LARGE SCALE GENOMIC DNA]</scope>
    <source>
        <strain evidence="1">MED-G24</strain>
    </source>
</reference>
<sequence>MVVYDTGVERIGEQVLYPTIVRMGHGMIDMLVVSHNDDDHAAGLATLVRRIPVATSFRSGCAEQHWRIAYVEFRLLSAGGHVREHNDSSCAMVVSVGSFRSLIPGDVEKHGEERLWQRVLGNVRMMVAPHHGSRTSSAPGSLNHFMPEVVVVSAGFANRFGHPHPEIVARYRQRGMVVYNNAEHGAVDVIVHRTGRYTISGVRDERDYL</sequence>
<dbReference type="InterPro" id="IPR052159">
    <property type="entry name" value="Competence_DNA_uptake"/>
</dbReference>
<evidence type="ECO:0000313" key="2">
    <source>
        <dbReference type="Proteomes" id="UP000219327"/>
    </source>
</evidence>
<dbReference type="PANTHER" id="PTHR30619">
    <property type="entry name" value="DNA INTERNALIZATION/COMPETENCE PROTEIN COMEC/REC2"/>
    <property type="match status" value="1"/>
</dbReference>
<dbReference type="SUPFAM" id="SSF56281">
    <property type="entry name" value="Metallo-hydrolase/oxidoreductase"/>
    <property type="match status" value="1"/>
</dbReference>
<evidence type="ECO:0008006" key="3">
    <source>
        <dbReference type="Google" id="ProtNLM"/>
    </source>
</evidence>